<feature type="domain" description="Zinc-ribbon" evidence="1">
    <location>
        <begin position="3"/>
        <end position="97"/>
    </location>
</feature>
<evidence type="ECO:0000259" key="1">
    <source>
        <dbReference type="Pfam" id="PF10005"/>
    </source>
</evidence>
<dbReference type="InterPro" id="IPR031321">
    <property type="entry name" value="UCP012641"/>
</dbReference>
<gene>
    <name evidence="2" type="ORF">RM530_01715</name>
</gene>
<dbReference type="Proteomes" id="UP001254608">
    <property type="component" value="Unassembled WGS sequence"/>
</dbReference>
<dbReference type="Gene3D" id="3.40.390.70">
    <property type="match status" value="1"/>
</dbReference>
<evidence type="ECO:0000313" key="2">
    <source>
        <dbReference type="EMBL" id="MDT0496085.1"/>
    </source>
</evidence>
<keyword evidence="3" id="KW-1185">Reference proteome</keyword>
<comment type="caution">
    <text evidence="2">The sequence shown here is derived from an EMBL/GenBank/DDBJ whole genome shotgun (WGS) entry which is preliminary data.</text>
</comment>
<organism evidence="2 3">
    <name type="scientific">Banduia mediterranea</name>
    <dbReference type="NCBI Taxonomy" id="3075609"/>
    <lineage>
        <taxon>Bacteria</taxon>
        <taxon>Pseudomonadati</taxon>
        <taxon>Pseudomonadota</taxon>
        <taxon>Gammaproteobacteria</taxon>
        <taxon>Nevskiales</taxon>
        <taxon>Algiphilaceae</taxon>
        <taxon>Banduia</taxon>
    </lineage>
</organism>
<sequence length="359" mass="40572">MNLFHCGHCKAVVFFQNDQCLSCGAKLAFLPDVGVITSIRPLDGGLWAPEKATLAKRRYRLCEHDAVQGFCNWAVPVDDPNPQCVSCRLTRTIPDLDLEGHHDAWVALESAKRRLIYSLLELRLPVADTGEDPEHGLVFEFLADPPPQAEDSAPVMTGHAGGVITINIAEADDAERERRRLQLHEPYRTLLGHFRHEIGHYYWDRLIDDSERIEPFRALFGDEREDYAEAAQRHYEQGAPADWSARFISAYATMHPWEDWAETWAHYLHMLDTIDTAANCGLRMTPAASDLPALDLVLGDTRASQLDFDALYEKWTPLTFLLNNLSRSLGQGDVYPFVLPAPAVDKLRFVHDTICAQRP</sequence>
<protein>
    <submittedName>
        <fullName evidence="2">Zinc-binding metallopeptidase</fullName>
    </submittedName>
</protein>
<evidence type="ECO:0000313" key="3">
    <source>
        <dbReference type="Proteomes" id="UP001254608"/>
    </source>
</evidence>
<name>A0ABU2WDY6_9GAMM</name>
<dbReference type="InterPro" id="IPR011201">
    <property type="entry name" value="Zinc-ribbon_6_bact"/>
</dbReference>
<dbReference type="PIRSF" id="PIRSF012641">
    <property type="entry name" value="UCP012641"/>
    <property type="match status" value="1"/>
</dbReference>
<accession>A0ABU2WDY6</accession>
<dbReference type="RefSeq" id="WP_311363477.1">
    <property type="nucleotide sequence ID" value="NZ_JAVRIC010000002.1"/>
</dbReference>
<reference evidence="2 3" key="1">
    <citation type="submission" date="2023-09" db="EMBL/GenBank/DDBJ databases">
        <authorList>
            <person name="Rey-Velasco X."/>
        </authorList>
    </citation>
    <scope>NUCLEOTIDE SEQUENCE [LARGE SCALE GENOMIC DNA]</scope>
    <source>
        <strain evidence="2 3">W345</strain>
    </source>
</reference>
<dbReference type="Pfam" id="PF10005">
    <property type="entry name" value="Zn_ribbon_DZR_6"/>
    <property type="match status" value="1"/>
</dbReference>
<proteinExistence type="predicted"/>
<dbReference type="EMBL" id="JAVRIC010000002">
    <property type="protein sequence ID" value="MDT0496085.1"/>
    <property type="molecule type" value="Genomic_DNA"/>
</dbReference>
<dbReference type="Pfam" id="PF15887">
    <property type="entry name" value="Peptidase_Mx"/>
    <property type="match status" value="1"/>
</dbReference>